<evidence type="ECO:0000313" key="3">
    <source>
        <dbReference type="Proteomes" id="UP001321473"/>
    </source>
</evidence>
<dbReference type="AlphaFoldDB" id="A0AAQ4ESU4"/>
<accession>A0AAQ4ESU4</accession>
<keyword evidence="3" id="KW-1185">Reference proteome</keyword>
<evidence type="ECO:0000313" key="2">
    <source>
        <dbReference type="EMBL" id="KAK8777826.1"/>
    </source>
</evidence>
<feature type="compositionally biased region" description="Basic and acidic residues" evidence="1">
    <location>
        <begin position="18"/>
        <end position="38"/>
    </location>
</feature>
<name>A0AAQ4ESU4_AMBAM</name>
<dbReference type="Proteomes" id="UP001321473">
    <property type="component" value="Unassembled WGS sequence"/>
</dbReference>
<dbReference type="EMBL" id="JARKHS020011429">
    <property type="protein sequence ID" value="KAK8777826.1"/>
    <property type="molecule type" value="Genomic_DNA"/>
</dbReference>
<evidence type="ECO:0000256" key="1">
    <source>
        <dbReference type="SAM" id="MobiDB-lite"/>
    </source>
</evidence>
<sequence length="66" mass="7507">MVEATAVVRRARRREKKKSLEKESSEDERSTGRTERAGIYKHSPNAQTQFWSEANQAGSIQFVPQG</sequence>
<comment type="caution">
    <text evidence="2">The sequence shown here is derived from an EMBL/GenBank/DDBJ whole genome shotgun (WGS) entry which is preliminary data.</text>
</comment>
<gene>
    <name evidence="2" type="ORF">V5799_020835</name>
</gene>
<feature type="region of interest" description="Disordered" evidence="1">
    <location>
        <begin position="1"/>
        <end position="45"/>
    </location>
</feature>
<protein>
    <submittedName>
        <fullName evidence="2">Uncharacterized protein</fullName>
    </submittedName>
</protein>
<organism evidence="2 3">
    <name type="scientific">Amblyomma americanum</name>
    <name type="common">Lone star tick</name>
    <dbReference type="NCBI Taxonomy" id="6943"/>
    <lineage>
        <taxon>Eukaryota</taxon>
        <taxon>Metazoa</taxon>
        <taxon>Ecdysozoa</taxon>
        <taxon>Arthropoda</taxon>
        <taxon>Chelicerata</taxon>
        <taxon>Arachnida</taxon>
        <taxon>Acari</taxon>
        <taxon>Parasitiformes</taxon>
        <taxon>Ixodida</taxon>
        <taxon>Ixodoidea</taxon>
        <taxon>Ixodidae</taxon>
        <taxon>Amblyomminae</taxon>
        <taxon>Amblyomma</taxon>
    </lineage>
</organism>
<reference evidence="2 3" key="1">
    <citation type="journal article" date="2023" name="Arcadia Sci">
        <title>De novo assembly of a long-read Amblyomma americanum tick genome.</title>
        <authorList>
            <person name="Chou S."/>
            <person name="Poskanzer K.E."/>
            <person name="Rollins M."/>
            <person name="Thuy-Boun P.S."/>
        </authorList>
    </citation>
    <scope>NUCLEOTIDE SEQUENCE [LARGE SCALE GENOMIC DNA]</scope>
    <source>
        <strain evidence="2">F_SG_1</strain>
        <tissue evidence="2">Salivary glands</tissue>
    </source>
</reference>
<proteinExistence type="predicted"/>